<evidence type="ECO:0000256" key="8">
    <source>
        <dbReference type="PIRSR" id="PIRSR000103-1"/>
    </source>
</evidence>
<dbReference type="STRING" id="1160509.A0A3N4HM76"/>
<evidence type="ECO:0000256" key="2">
    <source>
        <dbReference type="ARBA" id="ARBA00006013"/>
    </source>
</evidence>
<dbReference type="EMBL" id="ML119776">
    <property type="protein sequence ID" value="RPA74923.1"/>
    <property type="molecule type" value="Genomic_DNA"/>
</dbReference>
<dbReference type="GO" id="GO:0051287">
    <property type="term" value="F:NAD binding"/>
    <property type="evidence" value="ECO:0007669"/>
    <property type="project" value="InterPro"/>
</dbReference>
<dbReference type="PANTHER" id="PTHR22981">
    <property type="entry name" value="3-HYDROXYISOBUTYRATE DEHYDROGENASE-RELATED"/>
    <property type="match status" value="1"/>
</dbReference>
<evidence type="ECO:0000256" key="5">
    <source>
        <dbReference type="ARBA" id="ARBA00023002"/>
    </source>
</evidence>
<organism evidence="11 12">
    <name type="scientific">Ascobolus immersus RN42</name>
    <dbReference type="NCBI Taxonomy" id="1160509"/>
    <lineage>
        <taxon>Eukaryota</taxon>
        <taxon>Fungi</taxon>
        <taxon>Dikarya</taxon>
        <taxon>Ascomycota</taxon>
        <taxon>Pezizomycotina</taxon>
        <taxon>Pezizomycetes</taxon>
        <taxon>Pezizales</taxon>
        <taxon>Ascobolaceae</taxon>
        <taxon>Ascobolus</taxon>
    </lineage>
</organism>
<dbReference type="EC" id="1.1.1.31" evidence="3"/>
<dbReference type="InterPro" id="IPR036291">
    <property type="entry name" value="NAD(P)-bd_dom_sf"/>
</dbReference>
<proteinExistence type="inferred from homology"/>
<dbReference type="Gene3D" id="3.40.50.720">
    <property type="entry name" value="NAD(P)-binding Rossmann-like Domain"/>
    <property type="match status" value="1"/>
</dbReference>
<keyword evidence="6" id="KW-0520">NAD</keyword>
<comment type="similarity">
    <text evidence="2">Belongs to the HIBADH-related family. 3-hydroxyisobutyrate dehydrogenase subfamily.</text>
</comment>
<dbReference type="SUPFAM" id="SSF51735">
    <property type="entry name" value="NAD(P)-binding Rossmann-fold domains"/>
    <property type="match status" value="1"/>
</dbReference>
<evidence type="ECO:0000256" key="3">
    <source>
        <dbReference type="ARBA" id="ARBA00012991"/>
    </source>
</evidence>
<dbReference type="GO" id="GO:0050661">
    <property type="term" value="F:NADP binding"/>
    <property type="evidence" value="ECO:0007669"/>
    <property type="project" value="InterPro"/>
</dbReference>
<dbReference type="InterPro" id="IPR015815">
    <property type="entry name" value="HIBADH-related"/>
</dbReference>
<evidence type="ECO:0000259" key="9">
    <source>
        <dbReference type="Pfam" id="PF03446"/>
    </source>
</evidence>
<evidence type="ECO:0000256" key="1">
    <source>
        <dbReference type="ARBA" id="ARBA00005109"/>
    </source>
</evidence>
<dbReference type="Gene3D" id="1.10.1040.10">
    <property type="entry name" value="N-(1-d-carboxylethyl)-l-norvaline Dehydrogenase, domain 2"/>
    <property type="match status" value="1"/>
</dbReference>
<dbReference type="InterPro" id="IPR006115">
    <property type="entry name" value="6PGDH_NADP-bd"/>
</dbReference>
<dbReference type="PROSITE" id="PS00895">
    <property type="entry name" value="3_HYDROXYISOBUT_DH"/>
    <property type="match status" value="1"/>
</dbReference>
<evidence type="ECO:0000313" key="11">
    <source>
        <dbReference type="EMBL" id="RPA74923.1"/>
    </source>
</evidence>
<dbReference type="GO" id="GO:0006574">
    <property type="term" value="P:L-valine catabolic process"/>
    <property type="evidence" value="ECO:0007669"/>
    <property type="project" value="TreeGrafter"/>
</dbReference>
<dbReference type="Proteomes" id="UP000275078">
    <property type="component" value="Unassembled WGS sequence"/>
</dbReference>
<gene>
    <name evidence="11" type="ORF">BJ508DRAFT_418365</name>
</gene>
<dbReference type="OrthoDB" id="21615at2759"/>
<evidence type="ECO:0000256" key="4">
    <source>
        <dbReference type="ARBA" id="ARBA00022456"/>
    </source>
</evidence>
<dbReference type="InterPro" id="IPR013328">
    <property type="entry name" value="6PGD_dom2"/>
</dbReference>
<comment type="catalytic activity">
    <reaction evidence="7">
        <text>3-hydroxy-2-methylpropanoate + NAD(+) = 2-methyl-3-oxopropanoate + NADH + H(+)</text>
        <dbReference type="Rhea" id="RHEA:17681"/>
        <dbReference type="ChEBI" id="CHEBI:11805"/>
        <dbReference type="ChEBI" id="CHEBI:15378"/>
        <dbReference type="ChEBI" id="CHEBI:57540"/>
        <dbReference type="ChEBI" id="CHEBI:57700"/>
        <dbReference type="ChEBI" id="CHEBI:57945"/>
        <dbReference type="EC" id="1.1.1.31"/>
    </reaction>
</comment>
<keyword evidence="12" id="KW-1185">Reference proteome</keyword>
<dbReference type="PANTHER" id="PTHR22981:SF7">
    <property type="entry name" value="3-HYDROXYISOBUTYRATE DEHYDROGENASE, MITOCHONDRIAL"/>
    <property type="match status" value="1"/>
</dbReference>
<evidence type="ECO:0000256" key="7">
    <source>
        <dbReference type="ARBA" id="ARBA00049197"/>
    </source>
</evidence>
<feature type="active site" evidence="8">
    <location>
        <position position="207"/>
    </location>
</feature>
<dbReference type="Pfam" id="PF14833">
    <property type="entry name" value="NAD_binding_11"/>
    <property type="match status" value="1"/>
</dbReference>
<dbReference type="FunFam" id="1.10.1040.10:FF:000006">
    <property type="entry name" value="3-hydroxyisobutyrate dehydrogenase"/>
    <property type="match status" value="1"/>
</dbReference>
<reference evidence="11 12" key="1">
    <citation type="journal article" date="2018" name="Nat. Ecol. Evol.">
        <title>Pezizomycetes genomes reveal the molecular basis of ectomycorrhizal truffle lifestyle.</title>
        <authorList>
            <person name="Murat C."/>
            <person name="Payen T."/>
            <person name="Noel B."/>
            <person name="Kuo A."/>
            <person name="Morin E."/>
            <person name="Chen J."/>
            <person name="Kohler A."/>
            <person name="Krizsan K."/>
            <person name="Balestrini R."/>
            <person name="Da Silva C."/>
            <person name="Montanini B."/>
            <person name="Hainaut M."/>
            <person name="Levati E."/>
            <person name="Barry K.W."/>
            <person name="Belfiori B."/>
            <person name="Cichocki N."/>
            <person name="Clum A."/>
            <person name="Dockter R.B."/>
            <person name="Fauchery L."/>
            <person name="Guy J."/>
            <person name="Iotti M."/>
            <person name="Le Tacon F."/>
            <person name="Lindquist E.A."/>
            <person name="Lipzen A."/>
            <person name="Malagnac F."/>
            <person name="Mello A."/>
            <person name="Molinier V."/>
            <person name="Miyauchi S."/>
            <person name="Poulain J."/>
            <person name="Riccioni C."/>
            <person name="Rubini A."/>
            <person name="Sitrit Y."/>
            <person name="Splivallo R."/>
            <person name="Traeger S."/>
            <person name="Wang M."/>
            <person name="Zifcakova L."/>
            <person name="Wipf D."/>
            <person name="Zambonelli A."/>
            <person name="Paolocci F."/>
            <person name="Nowrousian M."/>
            <person name="Ottonello S."/>
            <person name="Baldrian P."/>
            <person name="Spatafora J.W."/>
            <person name="Henrissat B."/>
            <person name="Nagy L.G."/>
            <person name="Aury J.M."/>
            <person name="Wincker P."/>
            <person name="Grigoriev I.V."/>
            <person name="Bonfante P."/>
            <person name="Martin F.M."/>
        </authorList>
    </citation>
    <scope>NUCLEOTIDE SEQUENCE [LARGE SCALE GENOMIC DNA]</scope>
    <source>
        <strain evidence="11 12">RN42</strain>
    </source>
</reference>
<dbReference type="Pfam" id="PF03446">
    <property type="entry name" value="NAD_binding_2"/>
    <property type="match status" value="1"/>
</dbReference>
<dbReference type="GO" id="GO:0005739">
    <property type="term" value="C:mitochondrion"/>
    <property type="evidence" value="ECO:0007669"/>
    <property type="project" value="TreeGrafter"/>
</dbReference>
<dbReference type="SUPFAM" id="SSF48179">
    <property type="entry name" value="6-phosphogluconate dehydrogenase C-terminal domain-like"/>
    <property type="match status" value="1"/>
</dbReference>
<feature type="domain" description="3-hydroxyisobutyrate dehydrogenase-like NAD-binding" evidence="10">
    <location>
        <begin position="201"/>
        <end position="323"/>
    </location>
</feature>
<dbReference type="InterPro" id="IPR008927">
    <property type="entry name" value="6-PGluconate_DH-like_C_sf"/>
</dbReference>
<dbReference type="GO" id="GO:0008442">
    <property type="term" value="F:3-hydroxyisobutyrate dehydrogenase activity"/>
    <property type="evidence" value="ECO:0007669"/>
    <property type="project" value="UniProtKB-EC"/>
</dbReference>
<sequence length="329" mass="35438">MRSAFLRPVTRFSGIRLFSSSVSRDASWGFIGLGRMGYPMAKNLRLKVPKEDTLLVFDVNAASSEALVKELGADRVKVAKDVREVAEESDTIITMLPEPHHVKGVFGELFAMPIMPSPGAPQKLFIDCSTIDPTTSTQVGEMVRNSYMKAEFVDAPVSGGVVGAEAGTLTFMLGAPDSIVPRVESVLQHMGKRTLHCGKPGTGIVGKLANNYILAMENIAVAEAFNFGTKMGLDAQVLKDLVGCSTGKCWSNDINNPVDNAKKDFVGGFGISLMRKDLGLAVAAAEKAKAKLLIGRPALEAYEAVEKVEECKGRDFSVVYRYLGGEEKK</sequence>
<evidence type="ECO:0000259" key="10">
    <source>
        <dbReference type="Pfam" id="PF14833"/>
    </source>
</evidence>
<evidence type="ECO:0000256" key="6">
    <source>
        <dbReference type="ARBA" id="ARBA00023027"/>
    </source>
</evidence>
<dbReference type="InterPro" id="IPR002204">
    <property type="entry name" value="3-OH-isobutyrate_DH-rel_CS"/>
</dbReference>
<accession>A0A3N4HM76</accession>
<feature type="domain" description="6-phosphogluconate dehydrogenase NADP-binding" evidence="9">
    <location>
        <begin position="29"/>
        <end position="198"/>
    </location>
</feature>
<dbReference type="InterPro" id="IPR029154">
    <property type="entry name" value="HIBADH-like_NADP-bd"/>
</dbReference>
<dbReference type="PIRSF" id="PIRSF000103">
    <property type="entry name" value="HIBADH"/>
    <property type="match status" value="1"/>
</dbReference>
<keyword evidence="5" id="KW-0560">Oxidoreductase</keyword>
<evidence type="ECO:0000313" key="12">
    <source>
        <dbReference type="Proteomes" id="UP000275078"/>
    </source>
</evidence>
<name>A0A3N4HM76_ASCIM</name>
<dbReference type="AlphaFoldDB" id="A0A3N4HM76"/>
<keyword evidence="4" id="KW-0101">Branched-chain amino acid catabolism</keyword>
<comment type="pathway">
    <text evidence="1">Amino-acid degradation; L-valine degradation.</text>
</comment>
<protein>
    <recommendedName>
        <fullName evidence="3">3-hydroxyisobutyrate dehydrogenase</fullName>
        <ecNumber evidence="3">1.1.1.31</ecNumber>
    </recommendedName>
</protein>